<evidence type="ECO:0000259" key="22">
    <source>
        <dbReference type="Pfam" id="PF13807"/>
    </source>
</evidence>
<keyword evidence="12" id="KW-0829">Tyrosine-protein kinase</keyword>
<evidence type="ECO:0000256" key="11">
    <source>
        <dbReference type="ARBA" id="ARBA00023136"/>
    </source>
</evidence>
<comment type="subcellular location">
    <subcellularLocation>
        <location evidence="1">Cell inner membrane</location>
        <topology evidence="1">Multi-pass membrane protein</topology>
    </subcellularLocation>
</comment>
<evidence type="ECO:0000256" key="14">
    <source>
        <dbReference type="ARBA" id="ARBA00053015"/>
    </source>
</evidence>
<dbReference type="Proteomes" id="UP000075238">
    <property type="component" value="Chromosome 1"/>
</dbReference>
<keyword evidence="11 19" id="KW-0472">Membrane</keyword>
<dbReference type="STRING" id="1796606.A2G96_13765"/>
<evidence type="ECO:0000256" key="4">
    <source>
        <dbReference type="ARBA" id="ARBA00022519"/>
    </source>
</evidence>
<evidence type="ECO:0000256" key="17">
    <source>
        <dbReference type="ARBA" id="ARBA00081049"/>
    </source>
</evidence>
<gene>
    <name evidence="23" type="ORF">A2G96_13765</name>
</gene>
<dbReference type="GO" id="GO:0004713">
    <property type="term" value="F:protein tyrosine kinase activity"/>
    <property type="evidence" value="ECO:0007669"/>
    <property type="project" value="UniProtKB-KW"/>
</dbReference>
<comment type="catalytic activity">
    <reaction evidence="14">
        <text>L-tyrosyl-[protein] + ATP = O-phospho-L-tyrosyl-[protein] + ADP + H(+)</text>
        <dbReference type="Rhea" id="RHEA:10596"/>
        <dbReference type="Rhea" id="RHEA-COMP:10136"/>
        <dbReference type="Rhea" id="RHEA-COMP:20101"/>
        <dbReference type="ChEBI" id="CHEBI:15378"/>
        <dbReference type="ChEBI" id="CHEBI:30616"/>
        <dbReference type="ChEBI" id="CHEBI:46858"/>
        <dbReference type="ChEBI" id="CHEBI:61978"/>
        <dbReference type="ChEBI" id="CHEBI:456216"/>
    </reaction>
</comment>
<dbReference type="PANTHER" id="PTHR32309">
    <property type="entry name" value="TYROSINE-PROTEIN KINASE"/>
    <property type="match status" value="1"/>
</dbReference>
<evidence type="ECO:0000256" key="16">
    <source>
        <dbReference type="ARBA" id="ARBA00067833"/>
    </source>
</evidence>
<dbReference type="InterPro" id="IPR050445">
    <property type="entry name" value="Bact_polysacc_biosynth/exp"/>
</dbReference>
<protein>
    <recommendedName>
        <fullName evidence="16">Putative tyrosine-protein kinase EpsB</fullName>
    </recommendedName>
    <alternativeName>
        <fullName evidence="17">EPS I polysaccharide export protein EpsB</fullName>
    </alternativeName>
</protein>
<evidence type="ECO:0000256" key="3">
    <source>
        <dbReference type="ARBA" id="ARBA00022475"/>
    </source>
</evidence>
<keyword evidence="4" id="KW-0997">Cell inner membrane</keyword>
<keyword evidence="6 19" id="KW-0812">Transmembrane</keyword>
<evidence type="ECO:0000256" key="1">
    <source>
        <dbReference type="ARBA" id="ARBA00004429"/>
    </source>
</evidence>
<comment type="function">
    <text evidence="15">Probably involved in polymerization and/or export of exopolysaccharide EPS I which functions as a virulence factor. May be involved in an ATP-dependent process in the pathway for EPS I production, possibly export of the trimeric repeat units across the inner membrane or their polymerization.</text>
</comment>
<dbReference type="AlphaFoldDB" id="A0A142JKW1"/>
<organism evidence="23 24">
    <name type="scientific">Cupriavidus nantongensis</name>
    <dbReference type="NCBI Taxonomy" id="1796606"/>
    <lineage>
        <taxon>Bacteria</taxon>
        <taxon>Pseudomonadati</taxon>
        <taxon>Pseudomonadota</taxon>
        <taxon>Betaproteobacteria</taxon>
        <taxon>Burkholderiales</taxon>
        <taxon>Burkholderiaceae</taxon>
        <taxon>Cupriavidus</taxon>
    </lineage>
</organism>
<dbReference type="Gene3D" id="3.40.50.300">
    <property type="entry name" value="P-loop containing nucleotide triphosphate hydrolases"/>
    <property type="match status" value="1"/>
</dbReference>
<evidence type="ECO:0000313" key="23">
    <source>
        <dbReference type="EMBL" id="AMR78723.1"/>
    </source>
</evidence>
<evidence type="ECO:0000256" key="18">
    <source>
        <dbReference type="SAM" id="Coils"/>
    </source>
</evidence>
<dbReference type="EMBL" id="CP014844">
    <property type="protein sequence ID" value="AMR78723.1"/>
    <property type="molecule type" value="Genomic_DNA"/>
</dbReference>
<dbReference type="InterPro" id="IPR032807">
    <property type="entry name" value="GNVR"/>
</dbReference>
<feature type="transmembrane region" description="Helical" evidence="19">
    <location>
        <begin position="32"/>
        <end position="51"/>
    </location>
</feature>
<keyword evidence="3" id="KW-1003">Cell membrane</keyword>
<keyword evidence="24" id="KW-1185">Reference proteome</keyword>
<feature type="domain" description="AAA" evidence="21">
    <location>
        <begin position="553"/>
        <end position="672"/>
    </location>
</feature>
<evidence type="ECO:0000256" key="15">
    <source>
        <dbReference type="ARBA" id="ARBA00054296"/>
    </source>
</evidence>
<dbReference type="NCBIfam" id="TIGR01005">
    <property type="entry name" value="eps_transp_fam"/>
    <property type="match status" value="1"/>
</dbReference>
<dbReference type="NCBIfam" id="TIGR01007">
    <property type="entry name" value="eps_fam"/>
    <property type="match status" value="1"/>
</dbReference>
<dbReference type="Pfam" id="PF23607">
    <property type="entry name" value="WZC_N"/>
    <property type="match status" value="1"/>
</dbReference>
<proteinExistence type="inferred from homology"/>
<sequence>MNQSTYLPVAAPAQPDEIAVVRYLDVLVANRWLIAAIAFAVLTLGVAYAFLARPVYEANILVQVEDSQNSPNGLLGDVSSLFDVKTQATAEIEILRSRMVVGKAVDNLRLYIDARPKYFPLVGPWLASQSKGLSDPGLFGMGGYAWAGESIEVPTFDVPEALQGENFVLVSLGDGRYRLEQGSLDQPIVGRVGEAVEASHAVGEIRLLVTALKAKPGIAFNLVRQSRLKTLEQLQQQLNIAEKGKQSGVIGASLEGNDARLTAAILNEIGDEYVAQNINRKAAEAEKSLLFLNNLLPQLKGELERAEVKYNAMRNERGTFNLSEEGKAFLQESVTAETSLLELKQKRAELVTRFAPGHPSMQAIDKQIAALAAKAGAVAGRVKTLPNLEQDTVRLMRDVQVNNDLYVGMLNNMQQLKLVKAGKVGSVRLVDPSPVPEEPVKPKKALVIVLAAVLGVLAGAVVAFVRNALYGGITDPKDIEEHTGLNVYATVPQSEHQLTISKDIQARKRGHYLLADRFPNEPSVESLRSLRTSLQFAMLDAPNNRVLLTGATAGVGKSFVSVNLAALMASGGKRVLLVDADMRKGYLNQYFGKDREPGLSDVLAGKLALEDVIHRDVVQGLDFIGTGTIPPNPAELMLNERMVRLLEELSARYDMLMIDTPPVLAVADAAILAERCGTVFLVTRFGKSSIGEISESAKQLGQVNVSVKGVIFNGLDPNAFRYGYGSKYGRYRYAYYGYSQNEKA</sequence>
<dbReference type="OrthoDB" id="9808257at2"/>
<dbReference type="InterPro" id="IPR005700">
    <property type="entry name" value="EPS_ExoP-like"/>
</dbReference>
<evidence type="ECO:0000256" key="5">
    <source>
        <dbReference type="ARBA" id="ARBA00022679"/>
    </source>
</evidence>
<evidence type="ECO:0000256" key="12">
    <source>
        <dbReference type="ARBA" id="ARBA00023137"/>
    </source>
</evidence>
<evidence type="ECO:0000256" key="2">
    <source>
        <dbReference type="ARBA" id="ARBA00008883"/>
    </source>
</evidence>
<evidence type="ECO:0000256" key="8">
    <source>
        <dbReference type="ARBA" id="ARBA00022777"/>
    </source>
</evidence>
<dbReference type="PANTHER" id="PTHR32309:SF32">
    <property type="entry name" value="TYROSINE-PROTEIN KINASE ETK-RELATED"/>
    <property type="match status" value="1"/>
</dbReference>
<keyword evidence="10 19" id="KW-1133">Transmembrane helix</keyword>
<dbReference type="GO" id="GO:0005886">
    <property type="term" value="C:plasma membrane"/>
    <property type="evidence" value="ECO:0007669"/>
    <property type="project" value="UniProtKB-SubCell"/>
</dbReference>
<keyword evidence="7" id="KW-0547">Nucleotide-binding</keyword>
<keyword evidence="13" id="KW-0270">Exopolysaccharide synthesis</keyword>
<feature type="domain" description="Polysaccharide chain length determinant N-terminal" evidence="20">
    <location>
        <begin position="16"/>
        <end position="108"/>
    </location>
</feature>
<keyword evidence="8 23" id="KW-0418">Kinase</keyword>
<dbReference type="InterPro" id="IPR025669">
    <property type="entry name" value="AAA_dom"/>
</dbReference>
<keyword evidence="9" id="KW-0067">ATP-binding</keyword>
<evidence type="ECO:0000256" key="6">
    <source>
        <dbReference type="ARBA" id="ARBA00022692"/>
    </source>
</evidence>
<dbReference type="RefSeq" id="WP_062800067.1">
    <property type="nucleotide sequence ID" value="NZ_CP014844.1"/>
</dbReference>
<keyword evidence="5" id="KW-0808">Transferase</keyword>
<evidence type="ECO:0000256" key="13">
    <source>
        <dbReference type="ARBA" id="ARBA00023169"/>
    </source>
</evidence>
<dbReference type="SUPFAM" id="SSF52540">
    <property type="entry name" value="P-loop containing nucleoside triphosphate hydrolases"/>
    <property type="match status" value="1"/>
</dbReference>
<evidence type="ECO:0000256" key="9">
    <source>
        <dbReference type="ARBA" id="ARBA00022840"/>
    </source>
</evidence>
<comment type="similarity">
    <text evidence="2">Belongs to the etk/wzc family.</text>
</comment>
<feature type="transmembrane region" description="Helical" evidence="19">
    <location>
        <begin position="445"/>
        <end position="465"/>
    </location>
</feature>
<dbReference type="Pfam" id="PF02706">
    <property type="entry name" value="Wzz"/>
    <property type="match status" value="1"/>
</dbReference>
<evidence type="ECO:0000259" key="21">
    <source>
        <dbReference type="Pfam" id="PF13614"/>
    </source>
</evidence>
<evidence type="ECO:0000313" key="24">
    <source>
        <dbReference type="Proteomes" id="UP000075238"/>
    </source>
</evidence>
<keyword evidence="18" id="KW-0175">Coiled coil</keyword>
<evidence type="ECO:0000259" key="20">
    <source>
        <dbReference type="Pfam" id="PF02706"/>
    </source>
</evidence>
<dbReference type="FunFam" id="3.40.50.300:FF:000527">
    <property type="entry name" value="Tyrosine-protein kinase etk"/>
    <property type="match status" value="1"/>
</dbReference>
<dbReference type="CDD" id="cd05387">
    <property type="entry name" value="BY-kinase"/>
    <property type="match status" value="1"/>
</dbReference>
<dbReference type="Pfam" id="PF13614">
    <property type="entry name" value="AAA_31"/>
    <property type="match status" value="1"/>
</dbReference>
<evidence type="ECO:0000256" key="19">
    <source>
        <dbReference type="SAM" id="Phobius"/>
    </source>
</evidence>
<dbReference type="InterPro" id="IPR027417">
    <property type="entry name" value="P-loop_NTPase"/>
</dbReference>
<dbReference type="InterPro" id="IPR005702">
    <property type="entry name" value="Wzc-like_C"/>
</dbReference>
<dbReference type="GO" id="GO:0042802">
    <property type="term" value="F:identical protein binding"/>
    <property type="evidence" value="ECO:0007669"/>
    <property type="project" value="UniProtKB-ARBA"/>
</dbReference>
<accession>A0A142JKW1</accession>
<dbReference type="InterPro" id="IPR003856">
    <property type="entry name" value="LPS_length_determ_N"/>
</dbReference>
<feature type="domain" description="Tyrosine-protein kinase G-rich" evidence="22">
    <location>
        <begin position="388"/>
        <end position="468"/>
    </location>
</feature>
<evidence type="ECO:0000256" key="10">
    <source>
        <dbReference type="ARBA" id="ARBA00022989"/>
    </source>
</evidence>
<dbReference type="Pfam" id="PF13807">
    <property type="entry name" value="GNVR"/>
    <property type="match status" value="1"/>
</dbReference>
<dbReference type="GO" id="GO:0000271">
    <property type="term" value="P:polysaccharide biosynthetic process"/>
    <property type="evidence" value="ECO:0007669"/>
    <property type="project" value="UniProtKB-KW"/>
</dbReference>
<dbReference type="GO" id="GO:0005524">
    <property type="term" value="F:ATP binding"/>
    <property type="evidence" value="ECO:0007669"/>
    <property type="project" value="UniProtKB-KW"/>
</dbReference>
<feature type="coiled-coil region" evidence="18">
    <location>
        <begin position="275"/>
        <end position="316"/>
    </location>
</feature>
<dbReference type="KEGG" id="cnan:A2G96_13765"/>
<reference evidence="23 24" key="1">
    <citation type="submission" date="2016-03" db="EMBL/GenBank/DDBJ databases">
        <title>Complete genome sequence of a novel chlorpyrifos degrading bacterium, Cupriavidus nantongensis sp. X1.</title>
        <authorList>
            <person name="Fang L."/>
        </authorList>
    </citation>
    <scope>NUCLEOTIDE SEQUENCE [LARGE SCALE GENOMIC DNA]</scope>
    <source>
        <strain evidence="23 24">X1</strain>
    </source>
</reference>
<name>A0A142JKW1_9BURK</name>
<evidence type="ECO:0000256" key="7">
    <source>
        <dbReference type="ARBA" id="ARBA00022741"/>
    </source>
</evidence>